<dbReference type="EMBL" id="BBLT01000001">
    <property type="protein sequence ID" value="GAL83046.1"/>
    <property type="molecule type" value="Genomic_DNA"/>
</dbReference>
<reference evidence="1 2" key="1">
    <citation type="submission" date="2014-09" db="EMBL/GenBank/DDBJ databases">
        <title>Sporocytophaga myxococcoides PG-01 genome sequencing.</title>
        <authorList>
            <person name="Liu L."/>
            <person name="Gao P.J."/>
            <person name="Chen G.J."/>
            <person name="Wang L.S."/>
        </authorList>
    </citation>
    <scope>NUCLEOTIDE SEQUENCE [LARGE SCALE GENOMIC DNA]</scope>
    <source>
        <strain evidence="1 2">PG-01</strain>
    </source>
</reference>
<evidence type="ECO:0000313" key="1">
    <source>
        <dbReference type="EMBL" id="GAL83046.1"/>
    </source>
</evidence>
<dbReference type="Proteomes" id="UP000030185">
    <property type="component" value="Unassembled WGS sequence"/>
</dbReference>
<accession>A0A098L8H5</accession>
<comment type="caution">
    <text evidence="1">The sequence shown here is derived from an EMBL/GenBank/DDBJ whole genome shotgun (WGS) entry which is preliminary data.</text>
</comment>
<protein>
    <submittedName>
        <fullName evidence="1">Uncharacterized protein</fullName>
    </submittedName>
</protein>
<sequence>MVNFLKEVDFDFRKRKIAKPDRIKVIRRITCMAFSSKNETGKRFRSVIILG</sequence>
<keyword evidence="2" id="KW-1185">Reference proteome</keyword>
<organism evidence="1 2">
    <name type="scientific">Sporocytophaga myxococcoides</name>
    <dbReference type="NCBI Taxonomy" id="153721"/>
    <lineage>
        <taxon>Bacteria</taxon>
        <taxon>Pseudomonadati</taxon>
        <taxon>Bacteroidota</taxon>
        <taxon>Cytophagia</taxon>
        <taxon>Cytophagales</taxon>
        <taxon>Cytophagaceae</taxon>
        <taxon>Sporocytophaga</taxon>
    </lineage>
</organism>
<gene>
    <name evidence="1" type="ORF">MYP_272</name>
</gene>
<proteinExistence type="predicted"/>
<dbReference type="AlphaFoldDB" id="A0A098L8H5"/>
<evidence type="ECO:0000313" key="2">
    <source>
        <dbReference type="Proteomes" id="UP000030185"/>
    </source>
</evidence>
<name>A0A098L8H5_9BACT</name>